<evidence type="ECO:0000256" key="4">
    <source>
        <dbReference type="ARBA" id="ARBA00022792"/>
    </source>
</evidence>
<dbReference type="Gene3D" id="1.10.287.110">
    <property type="entry name" value="DnaJ domain"/>
    <property type="match status" value="1"/>
</dbReference>
<dbReference type="OrthoDB" id="10262892at2759"/>
<evidence type="ECO:0000313" key="9">
    <source>
        <dbReference type="EMBL" id="GFT98887.1"/>
    </source>
</evidence>
<dbReference type="PANTHER" id="PTHR12388:SF0">
    <property type="entry name" value="MITOCHONDRIAL IMPORT INNER MEMBRANE TRANSLOCASE SUBUNIT TIM16"/>
    <property type="match status" value="1"/>
</dbReference>
<keyword evidence="4" id="KW-0999">Mitochondrion inner membrane</keyword>
<evidence type="ECO:0000256" key="1">
    <source>
        <dbReference type="ARBA" id="ARBA00004443"/>
    </source>
</evidence>
<dbReference type="EMBL" id="BMAW01075868">
    <property type="protein sequence ID" value="GFT98887.1"/>
    <property type="molecule type" value="Genomic_DNA"/>
</dbReference>
<dbReference type="GO" id="GO:0030150">
    <property type="term" value="P:protein import into mitochondrial matrix"/>
    <property type="evidence" value="ECO:0007669"/>
    <property type="project" value="InterPro"/>
</dbReference>
<reference evidence="9" key="1">
    <citation type="submission" date="2020-08" db="EMBL/GenBank/DDBJ databases">
        <title>Multicomponent nature underlies the extraordinary mechanical properties of spider dragline silk.</title>
        <authorList>
            <person name="Kono N."/>
            <person name="Nakamura H."/>
            <person name="Mori M."/>
            <person name="Yoshida Y."/>
            <person name="Ohtoshi R."/>
            <person name="Malay A.D."/>
            <person name="Moran D.A.P."/>
            <person name="Tomita M."/>
            <person name="Numata K."/>
            <person name="Arakawa K."/>
        </authorList>
    </citation>
    <scope>NUCLEOTIDE SEQUENCE</scope>
</reference>
<keyword evidence="10" id="KW-1185">Reference proteome</keyword>
<comment type="subcellular location">
    <subcellularLocation>
        <location evidence="1">Mitochondrion inner membrane</location>
        <topology evidence="1">Peripheral membrane protein</topology>
        <orientation evidence="1">Matrix side</orientation>
    </subcellularLocation>
</comment>
<evidence type="ECO:0000256" key="5">
    <source>
        <dbReference type="ARBA" id="ARBA00022927"/>
    </source>
</evidence>
<evidence type="ECO:0000256" key="2">
    <source>
        <dbReference type="ARBA" id="ARBA00008817"/>
    </source>
</evidence>
<keyword evidence="7" id="KW-0496">Mitochondrion</keyword>
<dbReference type="GO" id="GO:0005744">
    <property type="term" value="C:TIM23 mitochondrial import inner membrane translocase complex"/>
    <property type="evidence" value="ECO:0007669"/>
    <property type="project" value="InterPro"/>
</dbReference>
<evidence type="ECO:0000313" key="10">
    <source>
        <dbReference type="Proteomes" id="UP000887013"/>
    </source>
</evidence>
<dbReference type="Pfam" id="PF03656">
    <property type="entry name" value="Pam16"/>
    <property type="match status" value="1"/>
</dbReference>
<dbReference type="InterPro" id="IPR036869">
    <property type="entry name" value="J_dom_sf"/>
</dbReference>
<dbReference type="AlphaFoldDB" id="A0A8X6Q4P3"/>
<keyword evidence="8" id="KW-0472">Membrane</keyword>
<comment type="similarity">
    <text evidence="2">Belongs to the TIM16/PAM16 family.</text>
</comment>
<evidence type="ECO:0000256" key="3">
    <source>
        <dbReference type="ARBA" id="ARBA00022448"/>
    </source>
</evidence>
<dbReference type="Proteomes" id="UP000887013">
    <property type="component" value="Unassembled WGS sequence"/>
</dbReference>
<protein>
    <submittedName>
        <fullName evidence="9">Mitochondrial import inner membrane translocase subunit tim16</fullName>
    </submittedName>
</protein>
<comment type="caution">
    <text evidence="9">The sequence shown here is derived from an EMBL/GenBank/DDBJ whole genome shotgun (WGS) entry which is preliminary data.</text>
</comment>
<gene>
    <name evidence="9" type="primary">pam16</name>
    <name evidence="9" type="ORF">NPIL_644071</name>
</gene>
<keyword evidence="3" id="KW-0813">Transport</keyword>
<dbReference type="PANTHER" id="PTHR12388">
    <property type="entry name" value="MITOCHONDRIA ASSOCIATED GRANULOCYTE MACROPHAGE CSF SIGNALING MOLECULE"/>
    <property type="match status" value="1"/>
</dbReference>
<evidence type="ECO:0000256" key="8">
    <source>
        <dbReference type="ARBA" id="ARBA00023136"/>
    </source>
</evidence>
<organism evidence="9 10">
    <name type="scientific">Nephila pilipes</name>
    <name type="common">Giant wood spider</name>
    <name type="synonym">Nephila maculata</name>
    <dbReference type="NCBI Taxonomy" id="299642"/>
    <lineage>
        <taxon>Eukaryota</taxon>
        <taxon>Metazoa</taxon>
        <taxon>Ecdysozoa</taxon>
        <taxon>Arthropoda</taxon>
        <taxon>Chelicerata</taxon>
        <taxon>Arachnida</taxon>
        <taxon>Araneae</taxon>
        <taxon>Araneomorphae</taxon>
        <taxon>Entelegynae</taxon>
        <taxon>Araneoidea</taxon>
        <taxon>Nephilidae</taxon>
        <taxon>Nephila</taxon>
    </lineage>
</organism>
<evidence type="ECO:0000256" key="6">
    <source>
        <dbReference type="ARBA" id="ARBA00023010"/>
    </source>
</evidence>
<name>A0A8X6Q4P3_NEPPI</name>
<dbReference type="FunFam" id="1.10.287.110:FF:000006">
    <property type="entry name" value="Import inner membrane translocase subunit TIM16"/>
    <property type="match status" value="1"/>
</dbReference>
<evidence type="ECO:0000256" key="7">
    <source>
        <dbReference type="ARBA" id="ARBA00023128"/>
    </source>
</evidence>
<dbReference type="InterPro" id="IPR005341">
    <property type="entry name" value="Tim16"/>
</dbReference>
<proteinExistence type="inferred from homology"/>
<accession>A0A8X6Q4P3</accession>
<keyword evidence="6" id="KW-0811">Translocation</keyword>
<keyword evidence="5" id="KW-0653">Protein transport</keyword>
<sequence length="124" mass="13949">MAKFIAQVVVLGAQVVSRAFARALRQEYAATQAAAERGQGGSKAQAEANLKAGMTLDEARNILNVTELEPELIKKHFEHLFKVNERPSGSLYLQSKVFRAKERLDEELRIKQDNESKKYQNEST</sequence>